<evidence type="ECO:0000313" key="1">
    <source>
        <dbReference type="EMBL" id="AIJ47000.1"/>
    </source>
</evidence>
<dbReference type="HOGENOM" id="CLU_064653_3_0_4"/>
<dbReference type="InterPro" id="IPR047610">
    <property type="entry name" value="ImuA_translesion"/>
</dbReference>
<dbReference type="NCBIfam" id="NF033429">
    <property type="entry name" value="ImuA_translesion"/>
    <property type="match status" value="1"/>
</dbReference>
<evidence type="ECO:0008006" key="3">
    <source>
        <dbReference type="Google" id="ProtNLM"/>
    </source>
</evidence>
<dbReference type="InterPro" id="IPR027417">
    <property type="entry name" value="P-loop_NTPase"/>
</dbReference>
<evidence type="ECO:0000313" key="2">
    <source>
        <dbReference type="Proteomes" id="UP000028782"/>
    </source>
</evidence>
<name>A0A076PTH1_COMTE</name>
<accession>A0A076PTH1</accession>
<dbReference type="Gene3D" id="3.40.50.300">
    <property type="entry name" value="P-loop containing nucleotide triphosphate hydrolases"/>
    <property type="match status" value="1"/>
</dbReference>
<dbReference type="SUPFAM" id="SSF52540">
    <property type="entry name" value="P-loop containing nucleoside triphosphate hydrolases"/>
    <property type="match status" value="1"/>
</dbReference>
<dbReference type="KEGG" id="ctes:O987_14420"/>
<organism evidence="1 2">
    <name type="scientific">Comamonas testosteroni TK102</name>
    <dbReference type="NCBI Taxonomy" id="1392005"/>
    <lineage>
        <taxon>Bacteria</taxon>
        <taxon>Pseudomonadati</taxon>
        <taxon>Pseudomonadota</taxon>
        <taxon>Betaproteobacteria</taxon>
        <taxon>Burkholderiales</taxon>
        <taxon>Comamonadaceae</taxon>
        <taxon>Comamonas</taxon>
    </lineage>
</organism>
<dbReference type="EMBL" id="CP006704">
    <property type="protein sequence ID" value="AIJ47000.1"/>
    <property type="molecule type" value="Genomic_DNA"/>
</dbReference>
<reference evidence="1 2" key="1">
    <citation type="journal article" date="2014" name="Genome Announc.">
        <title>Complete Genome Sequence of Polychlorinated Biphenyl Degrader Comamonas testosteroni TK102 (NBRC 109938).</title>
        <authorList>
            <person name="Fukuda K."/>
            <person name="Hosoyama A."/>
            <person name="Tsuchikane K."/>
            <person name="Ohji S."/>
            <person name="Yamazoe A."/>
            <person name="Fujita N."/>
            <person name="Shintani M."/>
            <person name="Kimbara K."/>
        </authorList>
    </citation>
    <scope>NUCLEOTIDE SEQUENCE [LARGE SCALE GENOMIC DNA]</scope>
    <source>
        <strain evidence="1">TK102</strain>
    </source>
</reference>
<proteinExistence type="predicted"/>
<protein>
    <recommendedName>
        <fullName evidence="3">RecA/RadA recombinase</fullName>
    </recommendedName>
</protein>
<sequence length="273" mass="29645">MPIQVKAMNAATHSITHDPGDYDRWHLPSHLAQAVWRGTEVARSTGRAFPTGFTELNAALPGGGWPTHGLSELLLPQAALCEWRLLGPALPELLADKGSRVYLVAPPKTPLAMGLAQLGLAPEQLVWIDAQGPAERLWATEQLIKSEPDGAVIAWLPQARQDQIRRLQVHAHACDALVFLIRPESALRDASPAPLRLSVSLGQGWDIDVQIRKRRGGAAVEVMHLNAVPGNLNSIIPPRMRNLGIPVPSIPQEVRHALGSSHTHIASKLRIAH</sequence>
<gene>
    <name evidence="1" type="ORF">O987_14420</name>
</gene>
<dbReference type="Proteomes" id="UP000028782">
    <property type="component" value="Chromosome"/>
</dbReference>
<dbReference type="AlphaFoldDB" id="A0A076PTH1"/>